<name>A0ABV6FCC7_9BURK</name>
<reference evidence="2 3" key="1">
    <citation type="submission" date="2024-09" db="EMBL/GenBank/DDBJ databases">
        <authorList>
            <person name="Sun Q."/>
            <person name="Mori K."/>
        </authorList>
    </citation>
    <scope>NUCLEOTIDE SEQUENCE [LARGE SCALE GENOMIC DNA]</scope>
    <source>
        <strain evidence="2 3">CCM 7792</strain>
    </source>
</reference>
<dbReference type="Proteomes" id="UP001589773">
    <property type="component" value="Unassembled WGS sequence"/>
</dbReference>
<dbReference type="RefSeq" id="WP_379677953.1">
    <property type="nucleotide sequence ID" value="NZ_JBHLWP010000006.1"/>
</dbReference>
<keyword evidence="3" id="KW-1185">Reference proteome</keyword>
<protein>
    <submittedName>
        <fullName evidence="2">GNAT family N-acetyltransferase</fullName>
        <ecNumber evidence="2">2.3.-.-</ecNumber>
    </submittedName>
</protein>
<dbReference type="InterPro" id="IPR016181">
    <property type="entry name" value="Acyl_CoA_acyltransferase"/>
</dbReference>
<sequence length="195" mass="21600">MSSPVSTPVSNFATPILTTNRLTLRPLAPGDAADLYAVFSDPAVVRYWSAEPWTSIACAEEAIASALACYREQSEVRFGIELAATGGLIGTVNLHHMFPKNRRCELGYALASAHWGKGYAVEALGAALDYGFHELRLNRVEADIDPRNAASSAVLERMGFRKEGYMPERWFVHGEMADTINYGLLRRYWDERGGR</sequence>
<dbReference type="PROSITE" id="PS51186">
    <property type="entry name" value="GNAT"/>
    <property type="match status" value="1"/>
</dbReference>
<dbReference type="EMBL" id="JBHLWP010000006">
    <property type="protein sequence ID" value="MFC0251163.1"/>
    <property type="molecule type" value="Genomic_DNA"/>
</dbReference>
<dbReference type="Pfam" id="PF13302">
    <property type="entry name" value="Acetyltransf_3"/>
    <property type="match status" value="1"/>
</dbReference>
<evidence type="ECO:0000313" key="3">
    <source>
        <dbReference type="Proteomes" id="UP001589773"/>
    </source>
</evidence>
<organism evidence="2 3">
    <name type="scientific">Massilia consociata</name>
    <dbReference type="NCBI Taxonomy" id="760117"/>
    <lineage>
        <taxon>Bacteria</taxon>
        <taxon>Pseudomonadati</taxon>
        <taxon>Pseudomonadota</taxon>
        <taxon>Betaproteobacteria</taxon>
        <taxon>Burkholderiales</taxon>
        <taxon>Oxalobacteraceae</taxon>
        <taxon>Telluria group</taxon>
        <taxon>Massilia</taxon>
    </lineage>
</organism>
<comment type="caution">
    <text evidence="2">The sequence shown here is derived from an EMBL/GenBank/DDBJ whole genome shotgun (WGS) entry which is preliminary data.</text>
</comment>
<dbReference type="Gene3D" id="3.40.630.30">
    <property type="match status" value="1"/>
</dbReference>
<evidence type="ECO:0000259" key="1">
    <source>
        <dbReference type="PROSITE" id="PS51186"/>
    </source>
</evidence>
<dbReference type="InterPro" id="IPR000182">
    <property type="entry name" value="GNAT_dom"/>
</dbReference>
<keyword evidence="2" id="KW-0012">Acyltransferase</keyword>
<keyword evidence="2" id="KW-0808">Transferase</keyword>
<gene>
    <name evidence="2" type="ORF">ACFFJK_04615</name>
</gene>
<dbReference type="PANTHER" id="PTHR43792:SF9">
    <property type="entry name" value="RIBOSOMAL-PROTEIN-ALANINE ACETYLTRANSFERASE"/>
    <property type="match status" value="1"/>
</dbReference>
<evidence type="ECO:0000313" key="2">
    <source>
        <dbReference type="EMBL" id="MFC0251163.1"/>
    </source>
</evidence>
<accession>A0ABV6FCC7</accession>
<dbReference type="InterPro" id="IPR051531">
    <property type="entry name" value="N-acetyltransferase"/>
</dbReference>
<proteinExistence type="predicted"/>
<dbReference type="EC" id="2.3.-.-" evidence="2"/>
<dbReference type="PANTHER" id="PTHR43792">
    <property type="entry name" value="GNAT FAMILY, PUTATIVE (AFU_ORTHOLOGUE AFUA_3G00765)-RELATED-RELATED"/>
    <property type="match status" value="1"/>
</dbReference>
<dbReference type="SUPFAM" id="SSF55729">
    <property type="entry name" value="Acyl-CoA N-acyltransferases (Nat)"/>
    <property type="match status" value="1"/>
</dbReference>
<feature type="domain" description="N-acetyltransferase" evidence="1">
    <location>
        <begin position="22"/>
        <end position="181"/>
    </location>
</feature>
<dbReference type="GO" id="GO:0016746">
    <property type="term" value="F:acyltransferase activity"/>
    <property type="evidence" value="ECO:0007669"/>
    <property type="project" value="UniProtKB-KW"/>
</dbReference>